<organism evidence="1 2">
    <name type="scientific">Gymnopus androsaceus JB14</name>
    <dbReference type="NCBI Taxonomy" id="1447944"/>
    <lineage>
        <taxon>Eukaryota</taxon>
        <taxon>Fungi</taxon>
        <taxon>Dikarya</taxon>
        <taxon>Basidiomycota</taxon>
        <taxon>Agaricomycotina</taxon>
        <taxon>Agaricomycetes</taxon>
        <taxon>Agaricomycetidae</taxon>
        <taxon>Agaricales</taxon>
        <taxon>Marasmiineae</taxon>
        <taxon>Omphalotaceae</taxon>
        <taxon>Gymnopus</taxon>
    </lineage>
</organism>
<gene>
    <name evidence="1" type="ORF">BT96DRAFT_961076</name>
</gene>
<accession>A0A6A4GCM5</accession>
<dbReference type="EMBL" id="ML770603">
    <property type="protein sequence ID" value="KAE9383259.1"/>
    <property type="molecule type" value="Genomic_DNA"/>
</dbReference>
<protein>
    <recommendedName>
        <fullName evidence="3">Reverse transcriptase zinc-binding domain-containing protein</fullName>
    </recommendedName>
</protein>
<evidence type="ECO:0008006" key="3">
    <source>
        <dbReference type="Google" id="ProtNLM"/>
    </source>
</evidence>
<dbReference type="Proteomes" id="UP000799118">
    <property type="component" value="Unassembled WGS sequence"/>
</dbReference>
<proteinExistence type="predicted"/>
<keyword evidence="2" id="KW-1185">Reference proteome</keyword>
<evidence type="ECO:0000313" key="2">
    <source>
        <dbReference type="Proteomes" id="UP000799118"/>
    </source>
</evidence>
<dbReference type="OrthoDB" id="2968572at2759"/>
<reference evidence="1" key="1">
    <citation type="journal article" date="2019" name="Environ. Microbiol.">
        <title>Fungal ecological strategies reflected in gene transcription - a case study of two litter decomposers.</title>
        <authorList>
            <person name="Barbi F."/>
            <person name="Kohler A."/>
            <person name="Barry K."/>
            <person name="Baskaran P."/>
            <person name="Daum C."/>
            <person name="Fauchery L."/>
            <person name="Ihrmark K."/>
            <person name="Kuo A."/>
            <person name="LaButti K."/>
            <person name="Lipzen A."/>
            <person name="Morin E."/>
            <person name="Grigoriev I.V."/>
            <person name="Henrissat B."/>
            <person name="Lindahl B."/>
            <person name="Martin F."/>
        </authorList>
    </citation>
    <scope>NUCLEOTIDE SEQUENCE</scope>
    <source>
        <strain evidence="1">JB14</strain>
    </source>
</reference>
<name>A0A6A4GCM5_9AGAR</name>
<sequence>MSGKLFDWIRMIYALMQYKVRHQNEFSDPFGADIGIMIGDTLSPEFWILSHQTADDIELMGMLISHLEQVDDLLLLALLPEGLQCKMDIFYQWCQVNFLIINAIKSGISYHGPAPAIMPVFRFAIAQVFSSLIKPHIVEKAQKARKTAHAVLHVESMIGTLPVHEDPHLIYGCRVTLKTSSQLFDLLFDVQKAFFRHLLGLSKTSIKAAIFLETGIMPLQFCWLILALCSLSYFLKRPADTYVRAVLNESISLHTQGKCSWFGDLKINITRSAEVDYFRYCPKKVISSLCRNELERVDKRSYLLKLHQEPHENGGSKYCTMWLRQYLKDIQNAQHRKALTHLLSGDHPLAVVHLTWTDNHRIQVPHDERVCQFCKRAVETPEHALLECTTNHW</sequence>
<evidence type="ECO:0000313" key="1">
    <source>
        <dbReference type="EMBL" id="KAE9383259.1"/>
    </source>
</evidence>
<dbReference type="AlphaFoldDB" id="A0A6A4GCM5"/>